<protein>
    <submittedName>
        <fullName evidence="4">Integrase</fullName>
    </submittedName>
</protein>
<dbReference type="PROSITE" id="PS51898">
    <property type="entry name" value="TYR_RECOMBINASE"/>
    <property type="match status" value="1"/>
</dbReference>
<accession>A0A839U6K4</accession>
<evidence type="ECO:0000259" key="3">
    <source>
        <dbReference type="PROSITE" id="PS51898"/>
    </source>
</evidence>
<dbReference type="Proteomes" id="UP000554520">
    <property type="component" value="Unassembled WGS sequence"/>
</dbReference>
<dbReference type="RefSeq" id="WP_312879873.1">
    <property type="nucleotide sequence ID" value="NZ_JACHXN010000007.1"/>
</dbReference>
<sequence>MAFSVRLHFCAAALSPPPTSKEQHGDDRSDDRNILPSLSNFKIRKARMMPVSLSRFGIAPEALGGLVCVRHSNLPRYWATIWSDVLKTSLEPSTRRQHLSALDLLYDAVQRQCGSDCLDRLIAKSDADALENCLLGLLAQLRNEAAIAGVDKSSTWMSAVSFVADMLRYAGHTSGVRASEIEARLLRLDTLYRQLTPNPERPAPPIRALPPLVIEDLYEIFRPDSPRNPFKTEKLRWRNLLIFMLLLRLGLRRGEAALLYSSSFKEDFDPVAGKMVHWLDVEETDDGDPRYEQPGLKTKYSRRQLPLPQEIIELAQRYIRNYRGRVNYPQLLISQKAKPLSLRTLSEIFEVATQALSAEAIKSLEKQGLEGVSCHDFRHTSAVVRMKRYQDAGNDLDKAQEKLRGFFGWSEESNMPRLYAKAYFETSLAEVWDEKFDLFVDALRRAIPESGQ</sequence>
<dbReference type="EMBL" id="JACHXN010000007">
    <property type="protein sequence ID" value="MBB3146378.1"/>
    <property type="molecule type" value="Genomic_DNA"/>
</dbReference>
<organism evidence="4 5">
    <name type="scientific">Phyllobacterium trifolii</name>
    <dbReference type="NCBI Taxonomy" id="300193"/>
    <lineage>
        <taxon>Bacteria</taxon>
        <taxon>Pseudomonadati</taxon>
        <taxon>Pseudomonadota</taxon>
        <taxon>Alphaproteobacteria</taxon>
        <taxon>Hyphomicrobiales</taxon>
        <taxon>Phyllobacteriaceae</taxon>
        <taxon>Phyllobacterium</taxon>
    </lineage>
</organism>
<feature type="domain" description="Tyr recombinase" evidence="3">
    <location>
        <begin position="204"/>
        <end position="433"/>
    </location>
</feature>
<keyword evidence="1" id="KW-0233">DNA recombination</keyword>
<dbReference type="Gene3D" id="1.10.443.10">
    <property type="entry name" value="Intergrase catalytic core"/>
    <property type="match status" value="1"/>
</dbReference>
<reference evidence="4 5" key="1">
    <citation type="submission" date="2020-08" db="EMBL/GenBank/DDBJ databases">
        <title>Genomic Encyclopedia of Type Strains, Phase III (KMG-III): the genomes of soil and plant-associated and newly described type strains.</title>
        <authorList>
            <person name="Whitman W."/>
        </authorList>
    </citation>
    <scope>NUCLEOTIDE SEQUENCE [LARGE SCALE GENOMIC DNA]</scope>
    <source>
        <strain evidence="4 5">CECT 7015</strain>
    </source>
</reference>
<keyword evidence="5" id="KW-1185">Reference proteome</keyword>
<dbReference type="Pfam" id="PF00589">
    <property type="entry name" value="Phage_integrase"/>
    <property type="match status" value="1"/>
</dbReference>
<feature type="region of interest" description="Disordered" evidence="2">
    <location>
        <begin position="14"/>
        <end position="33"/>
    </location>
</feature>
<dbReference type="GO" id="GO:0003677">
    <property type="term" value="F:DNA binding"/>
    <property type="evidence" value="ECO:0007669"/>
    <property type="project" value="InterPro"/>
</dbReference>
<comment type="caution">
    <text evidence="4">The sequence shown here is derived from an EMBL/GenBank/DDBJ whole genome shotgun (WGS) entry which is preliminary data.</text>
</comment>
<evidence type="ECO:0000313" key="5">
    <source>
        <dbReference type="Proteomes" id="UP000554520"/>
    </source>
</evidence>
<evidence type="ECO:0000256" key="1">
    <source>
        <dbReference type="ARBA" id="ARBA00023172"/>
    </source>
</evidence>
<dbReference type="GO" id="GO:0006310">
    <property type="term" value="P:DNA recombination"/>
    <property type="evidence" value="ECO:0007669"/>
    <property type="project" value="UniProtKB-KW"/>
</dbReference>
<name>A0A839U6K4_9HYPH</name>
<dbReference type="SUPFAM" id="SSF56349">
    <property type="entry name" value="DNA breaking-rejoining enzymes"/>
    <property type="match status" value="1"/>
</dbReference>
<feature type="compositionally biased region" description="Basic and acidic residues" evidence="2">
    <location>
        <begin position="21"/>
        <end position="33"/>
    </location>
</feature>
<evidence type="ECO:0000256" key="2">
    <source>
        <dbReference type="SAM" id="MobiDB-lite"/>
    </source>
</evidence>
<dbReference type="AlphaFoldDB" id="A0A839U6K4"/>
<gene>
    <name evidence="4" type="ORF">FHS21_002793</name>
</gene>
<evidence type="ECO:0000313" key="4">
    <source>
        <dbReference type="EMBL" id="MBB3146378.1"/>
    </source>
</evidence>
<proteinExistence type="predicted"/>
<dbReference type="InterPro" id="IPR011010">
    <property type="entry name" value="DNA_brk_join_enz"/>
</dbReference>
<dbReference type="InterPro" id="IPR013762">
    <property type="entry name" value="Integrase-like_cat_sf"/>
</dbReference>
<dbReference type="InterPro" id="IPR002104">
    <property type="entry name" value="Integrase_catalytic"/>
</dbReference>
<dbReference type="GO" id="GO:0015074">
    <property type="term" value="P:DNA integration"/>
    <property type="evidence" value="ECO:0007669"/>
    <property type="project" value="InterPro"/>
</dbReference>